<dbReference type="PANTHER" id="PTHR11644">
    <property type="entry name" value="CYTIDINE DEAMINASE"/>
    <property type="match status" value="1"/>
</dbReference>
<dbReference type="PANTHER" id="PTHR11644:SF2">
    <property type="entry name" value="CYTIDINE DEAMINASE"/>
    <property type="match status" value="1"/>
</dbReference>
<evidence type="ECO:0000313" key="6">
    <source>
        <dbReference type="EMBL" id="OAQ40453.1"/>
    </source>
</evidence>
<dbReference type="STRING" id="1826909.A5893_05755"/>
<dbReference type="GO" id="GO:0055086">
    <property type="term" value="P:nucleobase-containing small molecule metabolic process"/>
    <property type="evidence" value="ECO:0007669"/>
    <property type="project" value="UniProtKB-ARBA"/>
</dbReference>
<organism evidence="6 7">
    <name type="scientific">Pedobacter psychrophilus</name>
    <dbReference type="NCBI Taxonomy" id="1826909"/>
    <lineage>
        <taxon>Bacteria</taxon>
        <taxon>Pseudomonadati</taxon>
        <taxon>Bacteroidota</taxon>
        <taxon>Sphingobacteriia</taxon>
        <taxon>Sphingobacteriales</taxon>
        <taxon>Sphingobacteriaceae</taxon>
        <taxon>Pedobacter</taxon>
    </lineage>
</organism>
<evidence type="ECO:0000256" key="3">
    <source>
        <dbReference type="ARBA" id="ARBA00022801"/>
    </source>
</evidence>
<dbReference type="NCBIfam" id="NF004064">
    <property type="entry name" value="PRK05578.1"/>
    <property type="match status" value="1"/>
</dbReference>
<dbReference type="EMBL" id="LWHJ01000022">
    <property type="protein sequence ID" value="OAQ40453.1"/>
    <property type="molecule type" value="Genomic_DNA"/>
</dbReference>
<name>A0A179DJ39_9SPHI</name>
<dbReference type="InterPro" id="IPR016192">
    <property type="entry name" value="APOBEC/CMP_deaminase_Zn-bd"/>
</dbReference>
<feature type="domain" description="CMP/dCMP-type deaminase" evidence="5">
    <location>
        <begin position="21"/>
        <end position="163"/>
    </location>
</feature>
<gene>
    <name evidence="6" type="ORF">A5893_05755</name>
</gene>
<dbReference type="OrthoDB" id="9795347at2"/>
<dbReference type="InterPro" id="IPR002125">
    <property type="entry name" value="CMP_dCMP_dom"/>
</dbReference>
<dbReference type="InterPro" id="IPR016193">
    <property type="entry name" value="Cytidine_deaminase-like"/>
</dbReference>
<evidence type="ECO:0000256" key="4">
    <source>
        <dbReference type="ARBA" id="ARBA00022833"/>
    </source>
</evidence>
<comment type="caution">
    <text evidence="6">The sequence shown here is derived from an EMBL/GenBank/DDBJ whole genome shotgun (WGS) entry which is preliminary data.</text>
</comment>
<keyword evidence="4" id="KW-0862">Zinc</keyword>
<dbReference type="AlphaFoldDB" id="A0A179DJ39"/>
<accession>A0A179DJ39</accession>
<comment type="similarity">
    <text evidence="1">Belongs to the cytidine and deoxycytidylate deaminase family.</text>
</comment>
<dbReference type="SUPFAM" id="SSF53927">
    <property type="entry name" value="Cytidine deaminase-like"/>
    <property type="match status" value="1"/>
</dbReference>
<keyword evidence="7" id="KW-1185">Reference proteome</keyword>
<dbReference type="PROSITE" id="PS00903">
    <property type="entry name" value="CYT_DCMP_DEAMINASES_1"/>
    <property type="match status" value="1"/>
</dbReference>
<dbReference type="CDD" id="cd01283">
    <property type="entry name" value="cytidine_deaminase"/>
    <property type="match status" value="1"/>
</dbReference>
<evidence type="ECO:0000259" key="5">
    <source>
        <dbReference type="PROSITE" id="PS51747"/>
    </source>
</evidence>
<reference evidence="6 7" key="2">
    <citation type="submission" date="2016-06" db="EMBL/GenBank/DDBJ databases">
        <title>Pedobacter psychrophilus sp. nov., isolated from Antarctic fragmentary rock.</title>
        <authorList>
            <person name="Svec P."/>
        </authorList>
    </citation>
    <scope>NUCLEOTIDE SEQUENCE [LARGE SCALE GENOMIC DNA]</scope>
    <source>
        <strain evidence="6 7">CCM 8644</strain>
    </source>
</reference>
<evidence type="ECO:0000313" key="7">
    <source>
        <dbReference type="Proteomes" id="UP000078459"/>
    </source>
</evidence>
<dbReference type="PROSITE" id="PS51747">
    <property type="entry name" value="CYT_DCMP_DEAMINASES_2"/>
    <property type="match status" value="1"/>
</dbReference>
<dbReference type="Gene3D" id="3.40.140.10">
    <property type="entry name" value="Cytidine Deaminase, domain 2"/>
    <property type="match status" value="1"/>
</dbReference>
<proteinExistence type="inferred from homology"/>
<keyword evidence="3" id="KW-0378">Hydrolase</keyword>
<evidence type="ECO:0000256" key="1">
    <source>
        <dbReference type="ARBA" id="ARBA00006576"/>
    </source>
</evidence>
<evidence type="ECO:0000256" key="2">
    <source>
        <dbReference type="ARBA" id="ARBA00022723"/>
    </source>
</evidence>
<protein>
    <submittedName>
        <fullName evidence="6">Cytidine deaminase</fullName>
    </submittedName>
</protein>
<dbReference type="GO" id="GO:0042802">
    <property type="term" value="F:identical protein binding"/>
    <property type="evidence" value="ECO:0007669"/>
    <property type="project" value="UniProtKB-ARBA"/>
</dbReference>
<dbReference type="Proteomes" id="UP000078459">
    <property type="component" value="Unassembled WGS sequence"/>
</dbReference>
<dbReference type="RefSeq" id="WP_068821691.1">
    <property type="nucleotide sequence ID" value="NZ_LWHJ01000022.1"/>
</dbReference>
<dbReference type="GO" id="GO:0004126">
    <property type="term" value="F:cytidine deaminase activity"/>
    <property type="evidence" value="ECO:0007669"/>
    <property type="project" value="TreeGrafter"/>
</dbReference>
<dbReference type="InterPro" id="IPR050202">
    <property type="entry name" value="Cyt/Deoxycyt_deaminase"/>
</dbReference>
<dbReference type="Pfam" id="PF00383">
    <property type="entry name" value="dCMP_cyt_deam_1"/>
    <property type="match status" value="1"/>
</dbReference>
<dbReference type="GO" id="GO:0005829">
    <property type="term" value="C:cytosol"/>
    <property type="evidence" value="ECO:0007669"/>
    <property type="project" value="TreeGrafter"/>
</dbReference>
<sequence length="163" mass="18107">MIKKEINIAFEDFESIEELNKADRELCLEAVKAMENSHSPYSKFKVGAAVKLASGKIVYGSNQENVAYPSGLCAERVALFTIGANYPNDEIISIAITAKTNEFEILKPVTPCGACLQVMAESEKKQLKEIEVLLYCINGSIWKAKGVNSFLPFMFFEERLGRA</sequence>
<reference evidence="6 7" key="1">
    <citation type="submission" date="2016-04" db="EMBL/GenBank/DDBJ databases">
        <authorList>
            <person name="Evans L.H."/>
            <person name="Alamgir A."/>
            <person name="Owens N."/>
            <person name="Weber N.D."/>
            <person name="Virtaneva K."/>
            <person name="Barbian K."/>
            <person name="Babar A."/>
            <person name="Rosenke K."/>
        </authorList>
    </citation>
    <scope>NUCLEOTIDE SEQUENCE [LARGE SCALE GENOMIC DNA]</scope>
    <source>
        <strain evidence="6 7">CCM 8644</strain>
    </source>
</reference>
<keyword evidence="2" id="KW-0479">Metal-binding</keyword>
<dbReference type="GO" id="GO:0008270">
    <property type="term" value="F:zinc ion binding"/>
    <property type="evidence" value="ECO:0007669"/>
    <property type="project" value="InterPro"/>
</dbReference>
<dbReference type="GO" id="GO:0072527">
    <property type="term" value="P:pyrimidine-containing compound metabolic process"/>
    <property type="evidence" value="ECO:0007669"/>
    <property type="project" value="UniProtKB-ARBA"/>
</dbReference>